<dbReference type="InterPro" id="IPR029293">
    <property type="entry name" value="RHNO1"/>
</dbReference>
<feature type="compositionally biased region" description="Polar residues" evidence="1">
    <location>
        <begin position="254"/>
        <end position="265"/>
    </location>
</feature>
<sequence>MPRRRKKDNERRRSLVFAESPVENQQLAVTPVLSVDNPITVNCVSVFDDSTVTWVSPQFRGLPDNHGKRRQARRRHQSGANTRHRTTLNKENTLADSSRPTTRRQFPALKFVLDAEREATVAAQGRQPRDRSLQSAAKKHSTGRRKTLHGSRVEKNIGGEYCEQREVSRACMDDGEKVNTLLETTTSFVESPQQNEPVYCRRGVSHVHSPSSTPTGRRKQKSKQVSQSKHSSRFHRRGNACGTHDGLPQAGADVTSSPQLSSTSAVDADINRKEKRKSYHSDILLSPVESESFSELNEKDRFHMTALHTKLKVFSCSPSGNSFAEEANDDDALFHVVSKPTGSGSATKIHKSHRLAPIRLNCDSASPCQPRRSLRLREKYMEALKYLRPSTPDGASGTRSQSKRSAAVLVADTPESEYGLSLRKRQLKHHH</sequence>
<feature type="region of interest" description="Disordered" evidence="1">
    <location>
        <begin position="58"/>
        <end position="102"/>
    </location>
</feature>
<feature type="compositionally biased region" description="Polar residues" evidence="1">
    <location>
        <begin position="186"/>
        <end position="196"/>
    </location>
</feature>
<proteinExistence type="predicted"/>
<dbReference type="PANTHER" id="PTHR35541:SF1">
    <property type="entry name" value="RAD9, HUS1, RAD1-INTERACTING NUCLEAR ORPHAN PROTEIN 1"/>
    <property type="match status" value="1"/>
</dbReference>
<dbReference type="Proteomes" id="UP001519460">
    <property type="component" value="Unassembled WGS sequence"/>
</dbReference>
<feature type="region of interest" description="Disordered" evidence="1">
    <location>
        <begin position="388"/>
        <end position="410"/>
    </location>
</feature>
<feature type="compositionally biased region" description="Basic residues" evidence="1">
    <location>
        <begin position="67"/>
        <end position="87"/>
    </location>
</feature>
<evidence type="ECO:0000313" key="2">
    <source>
        <dbReference type="EMBL" id="KAK7486428.1"/>
    </source>
</evidence>
<dbReference type="EMBL" id="JACVVK020000179">
    <property type="protein sequence ID" value="KAK7486428.1"/>
    <property type="molecule type" value="Genomic_DNA"/>
</dbReference>
<evidence type="ECO:0000256" key="1">
    <source>
        <dbReference type="SAM" id="MobiDB-lite"/>
    </source>
</evidence>
<protein>
    <submittedName>
        <fullName evidence="2">Uncharacterized protein</fullName>
    </submittedName>
</protein>
<dbReference type="PANTHER" id="PTHR35541">
    <property type="entry name" value="RAD9, HUS1, RAD1-INTERACTING NUCLEAR ORPHAN PROTEIN 1"/>
    <property type="match status" value="1"/>
</dbReference>
<gene>
    <name evidence="2" type="ORF">BaRGS_00022352</name>
</gene>
<evidence type="ECO:0000313" key="3">
    <source>
        <dbReference type="Proteomes" id="UP001519460"/>
    </source>
</evidence>
<organism evidence="2 3">
    <name type="scientific">Batillaria attramentaria</name>
    <dbReference type="NCBI Taxonomy" id="370345"/>
    <lineage>
        <taxon>Eukaryota</taxon>
        <taxon>Metazoa</taxon>
        <taxon>Spiralia</taxon>
        <taxon>Lophotrochozoa</taxon>
        <taxon>Mollusca</taxon>
        <taxon>Gastropoda</taxon>
        <taxon>Caenogastropoda</taxon>
        <taxon>Sorbeoconcha</taxon>
        <taxon>Cerithioidea</taxon>
        <taxon>Batillariidae</taxon>
        <taxon>Batillaria</taxon>
    </lineage>
</organism>
<feature type="region of interest" description="Disordered" evidence="1">
    <location>
        <begin position="186"/>
        <end position="267"/>
    </location>
</feature>
<name>A0ABD0KGQ5_9CAEN</name>
<comment type="caution">
    <text evidence="2">The sequence shown here is derived from an EMBL/GenBank/DDBJ whole genome shotgun (WGS) entry which is preliminary data.</text>
</comment>
<feature type="compositionally biased region" description="Basic residues" evidence="1">
    <location>
        <begin position="137"/>
        <end position="149"/>
    </location>
</feature>
<feature type="region of interest" description="Disordered" evidence="1">
    <location>
        <begin position="120"/>
        <end position="151"/>
    </location>
</feature>
<feature type="compositionally biased region" description="Polar residues" evidence="1">
    <location>
        <begin position="89"/>
        <end position="102"/>
    </location>
</feature>
<keyword evidence="3" id="KW-1185">Reference proteome</keyword>
<dbReference type="Pfam" id="PF15319">
    <property type="entry name" value="RHINO"/>
    <property type="match status" value="1"/>
</dbReference>
<dbReference type="AlphaFoldDB" id="A0ABD0KGQ5"/>
<reference evidence="2 3" key="1">
    <citation type="journal article" date="2023" name="Sci. Data">
        <title>Genome assembly of the Korean intertidal mud-creeper Batillaria attramentaria.</title>
        <authorList>
            <person name="Patra A.K."/>
            <person name="Ho P.T."/>
            <person name="Jun S."/>
            <person name="Lee S.J."/>
            <person name="Kim Y."/>
            <person name="Won Y.J."/>
        </authorList>
    </citation>
    <scope>NUCLEOTIDE SEQUENCE [LARGE SCALE GENOMIC DNA]</scope>
    <source>
        <strain evidence="2">Wonlab-2016</strain>
    </source>
</reference>
<accession>A0ABD0KGQ5</accession>